<evidence type="ECO:0000256" key="4">
    <source>
        <dbReference type="PROSITE-ProRule" id="PRU00091"/>
    </source>
</evidence>
<dbReference type="Gene3D" id="3.30.40.10">
    <property type="entry name" value="Zinc/RING finger domain, C3HC4 (zinc finger)"/>
    <property type="match status" value="1"/>
</dbReference>
<dbReference type="Proteomes" id="UP000019384">
    <property type="component" value="Unassembled WGS sequence"/>
</dbReference>
<keyword evidence="8" id="KW-1185">Reference proteome</keyword>
<sequence>MASNEGVVSSSRSSSYDSRMLTEDALKKLSSSNAVSSHKDKSVDSKLSEGLMLRPMNSDNYTAAQNGVQSVVSRLTTLSQQDRILSKSLATTIEENKELKVETFGVPEDGGDEDNNGRNDEIPLEIAQKPSQIDEIDHVSKQNPNEISRLPQRLLASDDSRNLSQSHIPQTFEDPHDVSCDGQQNTSHSPQPSEFRSTSRAASRVDPPTNGRPKIEALPSSITSPSHDVTRNKSPMRDPFEYHPKQIKDQRRPLYTPAVLRTNEMALYPSDRAQSDSSLADDESDSRGILRKLYRPKLNHSQSSVWSSAPKLDQSEYIPIRKHWKADSSRFSCSGCGKLFHFLTAKARKHHCRHCGEIFCSNCLRNVVYLNAEAKFVDFVGDEAGSDGTKDHAQKPKIHRMMKRGSSASSSSDVDVGGGRFLSKVCDSCYSKYEAFLNEMQHSTHLGEDLDPQLLGANGALQKPKIDASVNSVGSIPADWNWSSF</sequence>
<dbReference type="STRING" id="1382522.W6MPC3"/>
<feature type="domain" description="FYVE-type" evidence="6">
    <location>
        <begin position="327"/>
        <end position="434"/>
    </location>
</feature>
<keyword evidence="1" id="KW-0479">Metal-binding</keyword>
<dbReference type="SUPFAM" id="SSF57903">
    <property type="entry name" value="FYVE/PHD zinc finger"/>
    <property type="match status" value="1"/>
</dbReference>
<evidence type="ECO:0000256" key="3">
    <source>
        <dbReference type="ARBA" id="ARBA00022833"/>
    </source>
</evidence>
<dbReference type="InterPro" id="IPR017455">
    <property type="entry name" value="Znf_FYVE-rel"/>
</dbReference>
<protein>
    <recommendedName>
        <fullName evidence="6">FYVE-type domain-containing protein</fullName>
    </recommendedName>
</protein>
<dbReference type="InterPro" id="IPR013083">
    <property type="entry name" value="Znf_RING/FYVE/PHD"/>
</dbReference>
<feature type="compositionally biased region" description="Polar residues" evidence="5">
    <location>
        <begin position="181"/>
        <end position="201"/>
    </location>
</feature>
<organism evidence="7 8">
    <name type="scientific">Kuraishia capsulata CBS 1993</name>
    <dbReference type="NCBI Taxonomy" id="1382522"/>
    <lineage>
        <taxon>Eukaryota</taxon>
        <taxon>Fungi</taxon>
        <taxon>Dikarya</taxon>
        <taxon>Ascomycota</taxon>
        <taxon>Saccharomycotina</taxon>
        <taxon>Pichiomycetes</taxon>
        <taxon>Pichiales</taxon>
        <taxon>Pichiaceae</taxon>
        <taxon>Kuraishia</taxon>
    </lineage>
</organism>
<dbReference type="AlphaFoldDB" id="W6MPC3"/>
<dbReference type="GO" id="GO:0032266">
    <property type="term" value="F:phosphatidylinositol-3-phosphate binding"/>
    <property type="evidence" value="ECO:0007669"/>
    <property type="project" value="UniProtKB-ARBA"/>
</dbReference>
<reference evidence="7" key="1">
    <citation type="submission" date="2013-12" db="EMBL/GenBank/DDBJ databases">
        <authorList>
            <person name="Genoscope - CEA"/>
        </authorList>
    </citation>
    <scope>NUCLEOTIDE SEQUENCE</scope>
    <source>
        <strain evidence="7">CBS 1993</strain>
    </source>
</reference>
<name>W6MPC3_9ASCO</name>
<evidence type="ECO:0000313" key="7">
    <source>
        <dbReference type="EMBL" id="CDK28153.1"/>
    </source>
</evidence>
<keyword evidence="3" id="KW-0862">Zinc</keyword>
<feature type="compositionally biased region" description="Basic and acidic residues" evidence="5">
    <location>
        <begin position="37"/>
        <end position="47"/>
    </location>
</feature>
<proteinExistence type="predicted"/>
<accession>W6MPC3</accession>
<dbReference type="InterPro" id="IPR052113">
    <property type="entry name" value="FYVE-type_Zinc_Finger"/>
</dbReference>
<evidence type="ECO:0000256" key="1">
    <source>
        <dbReference type="ARBA" id="ARBA00022723"/>
    </source>
</evidence>
<feature type="region of interest" description="Disordered" evidence="5">
    <location>
        <begin position="29"/>
        <end position="51"/>
    </location>
</feature>
<keyword evidence="2 4" id="KW-0863">Zinc-finger</keyword>
<feature type="region of interest" description="Disordered" evidence="5">
    <location>
        <begin position="159"/>
        <end position="250"/>
    </location>
</feature>
<feature type="compositionally biased region" description="Basic and acidic residues" evidence="5">
    <location>
        <begin position="228"/>
        <end position="250"/>
    </location>
</feature>
<dbReference type="EMBL" id="HG793129">
    <property type="protein sequence ID" value="CDK28153.1"/>
    <property type="molecule type" value="Genomic_DNA"/>
</dbReference>
<dbReference type="OrthoDB" id="10018316at2759"/>
<feature type="region of interest" description="Disordered" evidence="5">
    <location>
        <begin position="100"/>
        <end position="120"/>
    </location>
</feature>
<evidence type="ECO:0000259" key="6">
    <source>
        <dbReference type="PROSITE" id="PS50178"/>
    </source>
</evidence>
<dbReference type="InterPro" id="IPR011011">
    <property type="entry name" value="Znf_FYVE_PHD"/>
</dbReference>
<reference evidence="7" key="2">
    <citation type="submission" date="2014-02" db="EMBL/GenBank/DDBJ databases">
        <title>Complete DNA sequence of /Kuraishia capsulata/ illustrates novel genomic features among budding yeasts (/Saccharomycotina/).</title>
        <authorList>
            <person name="Morales L."/>
            <person name="Noel B."/>
            <person name="Porcel B."/>
            <person name="Marcet-Houben M."/>
            <person name="Hullo M-F."/>
            <person name="Sacerdot C."/>
            <person name="Tekaia F."/>
            <person name="Leh-Louis V."/>
            <person name="Despons L."/>
            <person name="Khanna V."/>
            <person name="Aury J-M."/>
            <person name="Barbe V."/>
            <person name="Couloux A."/>
            <person name="Labadie K."/>
            <person name="Pelletier E."/>
            <person name="Souciet J-L."/>
            <person name="Boekhout T."/>
            <person name="Gabaldon T."/>
            <person name="Wincker P."/>
            <person name="Dujon B."/>
        </authorList>
    </citation>
    <scope>NUCLEOTIDE SEQUENCE</scope>
    <source>
        <strain evidence="7">CBS 1993</strain>
    </source>
</reference>
<gene>
    <name evidence="7" type="ORF">KUCA_T00004134001</name>
</gene>
<feature type="region of interest" description="Disordered" evidence="5">
    <location>
        <begin position="266"/>
        <end position="285"/>
    </location>
</feature>
<dbReference type="InterPro" id="IPR000306">
    <property type="entry name" value="Znf_FYVE"/>
</dbReference>
<dbReference type="SMART" id="SM00064">
    <property type="entry name" value="FYVE"/>
    <property type="match status" value="1"/>
</dbReference>
<dbReference type="RefSeq" id="XP_022460143.1">
    <property type="nucleotide sequence ID" value="XM_022600837.1"/>
</dbReference>
<dbReference type="PANTHER" id="PTHR39490">
    <property type="entry name" value="ARRESTIN DOMAIN-CONTAINING PROTEIN D"/>
    <property type="match status" value="1"/>
</dbReference>
<dbReference type="Pfam" id="PF01363">
    <property type="entry name" value="FYVE"/>
    <property type="match status" value="1"/>
</dbReference>
<evidence type="ECO:0000256" key="5">
    <source>
        <dbReference type="SAM" id="MobiDB-lite"/>
    </source>
</evidence>
<dbReference type="GeneID" id="34521531"/>
<dbReference type="PROSITE" id="PS50178">
    <property type="entry name" value="ZF_FYVE"/>
    <property type="match status" value="1"/>
</dbReference>
<dbReference type="GO" id="GO:0008270">
    <property type="term" value="F:zinc ion binding"/>
    <property type="evidence" value="ECO:0007669"/>
    <property type="project" value="UniProtKB-KW"/>
</dbReference>
<evidence type="ECO:0000256" key="2">
    <source>
        <dbReference type="ARBA" id="ARBA00022771"/>
    </source>
</evidence>
<dbReference type="PANTHER" id="PTHR39490:SF8">
    <property type="entry name" value="ZINC FINGER FYVE DOMAIN-CONTAINING PROTEIN 21"/>
    <property type="match status" value="1"/>
</dbReference>
<evidence type="ECO:0000313" key="8">
    <source>
        <dbReference type="Proteomes" id="UP000019384"/>
    </source>
</evidence>
<dbReference type="HOGENOM" id="CLU_562671_0_0_1"/>